<dbReference type="PANTHER" id="PTHR37422">
    <property type="entry name" value="TEICHURONIC ACID BIOSYNTHESIS PROTEIN TUAE"/>
    <property type="match status" value="1"/>
</dbReference>
<feature type="transmembrane region" description="Helical" evidence="5">
    <location>
        <begin position="52"/>
        <end position="71"/>
    </location>
</feature>
<evidence type="ECO:0000256" key="3">
    <source>
        <dbReference type="ARBA" id="ARBA00022989"/>
    </source>
</evidence>
<feature type="transmembrane region" description="Helical" evidence="5">
    <location>
        <begin position="446"/>
        <end position="464"/>
    </location>
</feature>
<evidence type="ECO:0000256" key="5">
    <source>
        <dbReference type="SAM" id="Phobius"/>
    </source>
</evidence>
<evidence type="ECO:0000256" key="4">
    <source>
        <dbReference type="ARBA" id="ARBA00023136"/>
    </source>
</evidence>
<keyword evidence="3 5" id="KW-1133">Transmembrane helix</keyword>
<dbReference type="Pfam" id="PF04932">
    <property type="entry name" value="Wzy_C"/>
    <property type="match status" value="1"/>
</dbReference>
<feature type="transmembrane region" description="Helical" evidence="5">
    <location>
        <begin position="246"/>
        <end position="263"/>
    </location>
</feature>
<gene>
    <name evidence="7" type="ORF">R50_0299</name>
</gene>
<feature type="transmembrane region" description="Helical" evidence="5">
    <location>
        <begin position="83"/>
        <end position="101"/>
    </location>
</feature>
<protein>
    <submittedName>
        <fullName evidence="7">Polymerase</fullName>
    </submittedName>
</protein>
<evidence type="ECO:0000313" key="7">
    <source>
        <dbReference type="EMBL" id="CAB1127805.1"/>
    </source>
</evidence>
<dbReference type="InterPro" id="IPR051533">
    <property type="entry name" value="WaaL-like"/>
</dbReference>
<dbReference type="Proteomes" id="UP000503399">
    <property type="component" value="Chromosome"/>
</dbReference>
<feature type="transmembrane region" description="Helical" evidence="5">
    <location>
        <begin position="174"/>
        <end position="194"/>
    </location>
</feature>
<dbReference type="AlphaFoldDB" id="A0A6F8ZDH8"/>
<comment type="subcellular location">
    <subcellularLocation>
        <location evidence="1">Membrane</location>
        <topology evidence="1">Multi-pass membrane protein</topology>
    </subcellularLocation>
</comment>
<feature type="transmembrane region" description="Helical" evidence="5">
    <location>
        <begin position="298"/>
        <end position="319"/>
    </location>
</feature>
<evidence type="ECO:0000259" key="6">
    <source>
        <dbReference type="Pfam" id="PF04932"/>
    </source>
</evidence>
<feature type="transmembrane region" description="Helical" evidence="5">
    <location>
        <begin position="409"/>
        <end position="426"/>
    </location>
</feature>
<sequence length="501" mass="54441">MQSVLQRGTAPVPGAWLPAGSRWPLAAVVLAVLIGLLNPLAGLAAFLAASVWLAWVSLPLALGLYILLAPYPLGPVLHHHKFFATDMLALAMAAVLLWRVWRGGGFRAAWETFLTREYRAPLLLLLALSVLSLAVALSRFGTTVKILEYIEFFVVVVALFKVSGRDRSTWETYLYAFLLTAAVMVVYGTVQYLFALGPASNQIAGGYHVRATGLWGQPNVFGAFNEFLFPLVLGLLAFGPRDLKRGWLAAGLAVLAWGVVISYSRGAWVGDAAAVGFMGLAAIFTWRREPLARWLPRYAFWGVGVPVLAFLLVTGLNHLHLAHVYTPVTFHDRGASSRLLSTVTAVANPRSSYDTIQRLLIWKTALAALLSHPLLGTGLGNFHLYIAQHPPKGLVGGIPPMAHDLYLEWGADLGVGGILAALWLQWRWVTAPLKVLAGRYGALDRFWYGLGLGAFGTVVAFIVHDWVDFLIDHGVVVPLLLALGLIAALASGRREAERHEA</sequence>
<evidence type="ECO:0000313" key="8">
    <source>
        <dbReference type="Proteomes" id="UP000503399"/>
    </source>
</evidence>
<dbReference type="GO" id="GO:0016020">
    <property type="term" value="C:membrane"/>
    <property type="evidence" value="ECO:0007669"/>
    <property type="project" value="UniProtKB-SubCell"/>
</dbReference>
<dbReference type="PANTHER" id="PTHR37422:SF13">
    <property type="entry name" value="LIPOPOLYSACCHARIDE BIOSYNTHESIS PROTEIN PA4999-RELATED"/>
    <property type="match status" value="1"/>
</dbReference>
<evidence type="ECO:0000256" key="2">
    <source>
        <dbReference type="ARBA" id="ARBA00022692"/>
    </source>
</evidence>
<keyword evidence="2 5" id="KW-0812">Transmembrane</keyword>
<dbReference type="InterPro" id="IPR007016">
    <property type="entry name" value="O-antigen_ligase-rel_domated"/>
</dbReference>
<name>A0A6F8ZDH8_9FIRM</name>
<feature type="transmembrane region" description="Helical" evidence="5">
    <location>
        <begin position="220"/>
        <end position="239"/>
    </location>
</feature>
<dbReference type="EMBL" id="LR778114">
    <property type="protein sequence ID" value="CAB1127805.1"/>
    <property type="molecule type" value="Genomic_DNA"/>
</dbReference>
<feature type="transmembrane region" description="Helical" evidence="5">
    <location>
        <begin position="122"/>
        <end position="140"/>
    </location>
</feature>
<feature type="transmembrane region" description="Helical" evidence="5">
    <location>
        <begin position="23"/>
        <end position="45"/>
    </location>
</feature>
<reference evidence="7 8" key="1">
    <citation type="submission" date="2020-02" db="EMBL/GenBank/DDBJ databases">
        <authorList>
            <person name="Hogendoorn C."/>
        </authorList>
    </citation>
    <scope>NUCLEOTIDE SEQUENCE [LARGE SCALE GENOMIC DNA]</scope>
    <source>
        <strain evidence="7">R501</strain>
    </source>
</reference>
<feature type="transmembrane region" description="Helical" evidence="5">
    <location>
        <begin position="269"/>
        <end position="286"/>
    </location>
</feature>
<organism evidence="7 8">
    <name type="scientific">Candidatus Hydrogenisulfobacillus filiaventi</name>
    <dbReference type="NCBI Taxonomy" id="2707344"/>
    <lineage>
        <taxon>Bacteria</taxon>
        <taxon>Bacillati</taxon>
        <taxon>Bacillota</taxon>
        <taxon>Clostridia</taxon>
        <taxon>Eubacteriales</taxon>
        <taxon>Clostridiales Family XVII. Incertae Sedis</taxon>
        <taxon>Candidatus Hydrogenisulfobacillus</taxon>
    </lineage>
</organism>
<feature type="transmembrane region" description="Helical" evidence="5">
    <location>
        <begin position="146"/>
        <end position="162"/>
    </location>
</feature>
<feature type="domain" description="O-antigen ligase-related" evidence="6">
    <location>
        <begin position="251"/>
        <end position="420"/>
    </location>
</feature>
<evidence type="ECO:0000256" key="1">
    <source>
        <dbReference type="ARBA" id="ARBA00004141"/>
    </source>
</evidence>
<proteinExistence type="predicted"/>
<keyword evidence="4 5" id="KW-0472">Membrane</keyword>
<dbReference type="KEGG" id="hfv:R50_0299"/>
<keyword evidence="8" id="KW-1185">Reference proteome</keyword>
<accession>A0A6F8ZDH8</accession>
<feature type="transmembrane region" description="Helical" evidence="5">
    <location>
        <begin position="470"/>
        <end position="490"/>
    </location>
</feature>